<dbReference type="InterPro" id="IPR000524">
    <property type="entry name" value="Tscrpt_reg_HTH_GntR"/>
</dbReference>
<dbReference type="InterPro" id="IPR011663">
    <property type="entry name" value="UTRA"/>
</dbReference>
<evidence type="ECO:0000256" key="8">
    <source>
        <dbReference type="ARBA" id="ARBA00071620"/>
    </source>
</evidence>
<keyword evidence="2" id="KW-0369">Histidine metabolism</keyword>
<dbReference type="GO" id="GO:0003700">
    <property type="term" value="F:DNA-binding transcription factor activity"/>
    <property type="evidence" value="ECO:0007669"/>
    <property type="project" value="UniProtKB-UniRule"/>
</dbReference>
<keyword evidence="3" id="KW-0805">Transcription regulation</keyword>
<dbReference type="NCBIfam" id="TIGR02018">
    <property type="entry name" value="his_ut_repres"/>
    <property type="match status" value="1"/>
</dbReference>
<dbReference type="Gene3D" id="3.40.1410.10">
    <property type="entry name" value="Chorismate lyase-like"/>
    <property type="match status" value="1"/>
</dbReference>
<dbReference type="FunFam" id="3.40.1410.10:FF:000004">
    <property type="entry name" value="Histidine utilization repressor"/>
    <property type="match status" value="1"/>
</dbReference>
<protein>
    <recommendedName>
        <fullName evidence="8 9">Histidine utilization repressor</fullName>
    </recommendedName>
</protein>
<gene>
    <name evidence="11" type="primary">hutC</name>
    <name evidence="11" type="ORF">CE139_04645</name>
</gene>
<evidence type="ECO:0000259" key="10">
    <source>
        <dbReference type="PROSITE" id="PS50949"/>
    </source>
</evidence>
<dbReference type="SUPFAM" id="SSF64288">
    <property type="entry name" value="Chorismate lyase-like"/>
    <property type="match status" value="1"/>
</dbReference>
<dbReference type="PANTHER" id="PTHR44846">
    <property type="entry name" value="MANNOSYL-D-GLYCERATE TRANSPORT/METABOLISM SYSTEM REPRESSOR MNGR-RELATED"/>
    <property type="match status" value="1"/>
</dbReference>
<dbReference type="InterPro" id="IPR028978">
    <property type="entry name" value="Chorismate_lyase_/UTRA_dom_sf"/>
</dbReference>
<name>A0A2Z5A6X9_9PSED</name>
<dbReference type="SMART" id="SM00345">
    <property type="entry name" value="HTH_GNTR"/>
    <property type="match status" value="1"/>
</dbReference>
<accession>A0A2Z5A6X9</accession>
<dbReference type="GO" id="GO:0045892">
    <property type="term" value="P:negative regulation of DNA-templated transcription"/>
    <property type="evidence" value="ECO:0007669"/>
    <property type="project" value="UniProtKB-UniRule"/>
</dbReference>
<dbReference type="Pfam" id="PF07702">
    <property type="entry name" value="UTRA"/>
    <property type="match status" value="1"/>
</dbReference>
<evidence type="ECO:0000313" key="11">
    <source>
        <dbReference type="EMBL" id="AXA65120.1"/>
    </source>
</evidence>
<dbReference type="InterPro" id="IPR050679">
    <property type="entry name" value="Bact_HTH_transcr_reg"/>
</dbReference>
<dbReference type="InterPro" id="IPR010248">
    <property type="entry name" value="His_ut_repres"/>
</dbReference>
<dbReference type="AlphaFoldDB" id="A0A2Z5A6X9"/>
<comment type="function">
    <text evidence="6">Repressor which binds to the hutP region in the histidine utilization (hut) operon. It blocks the expression of all the hut genes in the absence of inducer.</text>
</comment>
<dbReference type="PRINTS" id="PR00035">
    <property type="entry name" value="HTHGNTR"/>
</dbReference>
<keyword evidence="5" id="KW-0804">Transcription</keyword>
<dbReference type="PANTHER" id="PTHR44846:SF16">
    <property type="entry name" value="TRANSCRIPTIONAL REGULATOR PHNF-RELATED"/>
    <property type="match status" value="1"/>
</dbReference>
<dbReference type="SMART" id="SM00866">
    <property type="entry name" value="UTRA"/>
    <property type="match status" value="1"/>
</dbReference>
<evidence type="ECO:0000256" key="4">
    <source>
        <dbReference type="ARBA" id="ARBA00023125"/>
    </source>
</evidence>
<feature type="domain" description="HTH gntR-type" evidence="10">
    <location>
        <begin position="16"/>
        <end position="84"/>
    </location>
</feature>
<dbReference type="Pfam" id="PF00392">
    <property type="entry name" value="GntR"/>
    <property type="match status" value="1"/>
</dbReference>
<dbReference type="InterPro" id="IPR036390">
    <property type="entry name" value="WH_DNA-bd_sf"/>
</dbReference>
<dbReference type="CDD" id="cd07377">
    <property type="entry name" value="WHTH_GntR"/>
    <property type="match status" value="1"/>
</dbReference>
<organism evidence="11 12">
    <name type="scientific">Pseudomonas oryzihabitans</name>
    <dbReference type="NCBI Taxonomy" id="47885"/>
    <lineage>
        <taxon>Bacteria</taxon>
        <taxon>Pseudomonadati</taxon>
        <taxon>Pseudomonadota</taxon>
        <taxon>Gammaproteobacteria</taxon>
        <taxon>Pseudomonadales</taxon>
        <taxon>Pseudomonadaceae</taxon>
        <taxon>Pseudomonas</taxon>
    </lineage>
</organism>
<proteinExistence type="predicted"/>
<dbReference type="FunFam" id="1.10.10.10:FF:000079">
    <property type="entry name" value="GntR family transcriptional regulator"/>
    <property type="match status" value="1"/>
</dbReference>
<dbReference type="PROSITE" id="PS50949">
    <property type="entry name" value="HTH_GNTR"/>
    <property type="match status" value="1"/>
</dbReference>
<dbReference type="GO" id="GO:0006547">
    <property type="term" value="P:L-histidine metabolic process"/>
    <property type="evidence" value="ECO:0007669"/>
    <property type="project" value="UniProtKB-UniRule"/>
</dbReference>
<evidence type="ECO:0000256" key="7">
    <source>
        <dbReference type="ARBA" id="ARBA00060686"/>
    </source>
</evidence>
<dbReference type="InterPro" id="IPR036388">
    <property type="entry name" value="WH-like_DNA-bd_sf"/>
</dbReference>
<dbReference type="SUPFAM" id="SSF46785">
    <property type="entry name" value="Winged helix' DNA-binding domain"/>
    <property type="match status" value="1"/>
</dbReference>
<dbReference type="EMBL" id="CP022198">
    <property type="protein sequence ID" value="AXA65120.1"/>
    <property type="molecule type" value="Genomic_DNA"/>
</dbReference>
<dbReference type="RefSeq" id="WP_208693742.1">
    <property type="nucleotide sequence ID" value="NZ_CP022198.1"/>
</dbReference>
<keyword evidence="1" id="KW-0678">Repressor</keyword>
<evidence type="ECO:0000256" key="6">
    <source>
        <dbReference type="ARBA" id="ARBA00058362"/>
    </source>
</evidence>
<dbReference type="Gene3D" id="1.10.10.10">
    <property type="entry name" value="Winged helix-like DNA-binding domain superfamily/Winged helix DNA-binding domain"/>
    <property type="match status" value="1"/>
</dbReference>
<reference evidence="11 12" key="1">
    <citation type="submission" date="2017-06" db="EMBL/GenBank/DDBJ databases">
        <title>Evolution towards high GC content and high-temperature stress adaptation in endophytic Pseudomonas oryzihabitans impacted its plant-growth promoting traits.</title>
        <authorList>
            <person name="Nascimento F.X."/>
        </authorList>
    </citation>
    <scope>NUCLEOTIDE SEQUENCE [LARGE SCALE GENOMIC DNA]</scope>
    <source>
        <strain evidence="11 12">MS8</strain>
    </source>
</reference>
<evidence type="ECO:0000256" key="9">
    <source>
        <dbReference type="NCBIfam" id="TIGR02018"/>
    </source>
</evidence>
<dbReference type="GO" id="GO:0003677">
    <property type="term" value="F:DNA binding"/>
    <property type="evidence" value="ECO:0007669"/>
    <property type="project" value="UniProtKB-UniRule"/>
</dbReference>
<sequence>MPSSSNRTQSSKAAPAPFYEQVKQLILRQIHSGAWPPHQKIPSEAELVAQLGFSRMTVHRALRELTGDGLLVRMQGVGTFVAEPKGQAALFEVRNIADEVASRGHRHRLEVIWMRSETANGDRSIALGVREGQPVFHSLIVHFENDVPVQIEDRYVNPAVAPEYLDQDFSSETPYVYLNRLAPLTEGEHVVEAVLASYEEQQLLQIPAEEPCLMIRRRTWSGRRTVTSARLLYPGSRYRLEGHFGS</sequence>
<evidence type="ECO:0000256" key="5">
    <source>
        <dbReference type="ARBA" id="ARBA00023163"/>
    </source>
</evidence>
<evidence type="ECO:0000256" key="3">
    <source>
        <dbReference type="ARBA" id="ARBA00023015"/>
    </source>
</evidence>
<evidence type="ECO:0000256" key="1">
    <source>
        <dbReference type="ARBA" id="ARBA00022491"/>
    </source>
</evidence>
<comment type="pathway">
    <text evidence="7">Amino-acid degradation; L-histidine degradation into L-glutamate [regulation].</text>
</comment>
<keyword evidence="4" id="KW-0238">DNA-binding</keyword>
<dbReference type="Proteomes" id="UP000250579">
    <property type="component" value="Chromosome"/>
</dbReference>
<evidence type="ECO:0000256" key="2">
    <source>
        <dbReference type="ARBA" id="ARBA00022808"/>
    </source>
</evidence>
<evidence type="ECO:0000313" key="12">
    <source>
        <dbReference type="Proteomes" id="UP000250579"/>
    </source>
</evidence>